<dbReference type="SUPFAM" id="SSF51430">
    <property type="entry name" value="NAD(P)-linked oxidoreductase"/>
    <property type="match status" value="1"/>
</dbReference>
<evidence type="ECO:0000256" key="1">
    <source>
        <dbReference type="ARBA" id="ARBA00022723"/>
    </source>
</evidence>
<dbReference type="Pfam" id="PF13187">
    <property type="entry name" value="Fer4_9"/>
    <property type="match status" value="1"/>
</dbReference>
<dbReference type="EMBL" id="LZZI01000108">
    <property type="protein sequence ID" value="OOM57982.1"/>
    <property type="molecule type" value="Genomic_DNA"/>
</dbReference>
<dbReference type="InterPro" id="IPR017900">
    <property type="entry name" value="4Fe4S_Fe_S_CS"/>
</dbReference>
<dbReference type="AlphaFoldDB" id="A0A1S8RXR1"/>
<dbReference type="InterPro" id="IPR036812">
    <property type="entry name" value="NAD(P)_OxRdtase_dom_sf"/>
</dbReference>
<dbReference type="InterPro" id="IPR017896">
    <property type="entry name" value="4Fe4S_Fe-S-bd"/>
</dbReference>
<sequence length="402" mass="46571">MMDSVEESSKMKYREDKNGNKLSILGYGCMRFTRKGTSIDIDKAEKEIMEAINNGVNYFDTAYVYPGSEATLGEILKRNKCREKIFIATKLPHFMVKSKKDLEKYFKEQLRRLQTDYVDYYLMHMLTDVQTWNRLKALGADDWLKEKVQNGQIRNVGFSYHGNTETFIQLLEVYDWDFCQIQYNYLDEHSQAGKRGLKAANKKGLPVIIMEPLRGGRLVNLLPEKAKNIIKENSKKRTPAEWAFRWLWNQPEVTCVLSGMNSLEMLRENIDIASNVEVDEFTKEDFDLIEQIKNELNRNIKVGCTGCGYCMPCPKGVDIPGTFHSYNLMYSENKKSGRHNYLMCTAVRKNPSSASQCVECGKCENHCPQHIEIRKELKNASRELETPIYKIAKTAVKLFKLY</sequence>
<organism evidence="5 6">
    <name type="scientific">Clostridium beijerinckii</name>
    <name type="common">Clostridium MP</name>
    <dbReference type="NCBI Taxonomy" id="1520"/>
    <lineage>
        <taxon>Bacteria</taxon>
        <taxon>Bacillati</taxon>
        <taxon>Bacillota</taxon>
        <taxon>Clostridia</taxon>
        <taxon>Eubacteriales</taxon>
        <taxon>Clostridiaceae</taxon>
        <taxon>Clostridium</taxon>
    </lineage>
</organism>
<dbReference type="InterPro" id="IPR023210">
    <property type="entry name" value="NADP_OxRdtase_dom"/>
</dbReference>
<evidence type="ECO:0000256" key="3">
    <source>
        <dbReference type="ARBA" id="ARBA00023014"/>
    </source>
</evidence>
<accession>A0A1S8RXR1</accession>
<keyword evidence="3" id="KW-0411">Iron-sulfur</keyword>
<dbReference type="Pfam" id="PF00248">
    <property type="entry name" value="Aldo_ket_red"/>
    <property type="match status" value="1"/>
</dbReference>
<dbReference type="PANTHER" id="PTHR43312">
    <property type="entry name" value="D-THREO-ALDOSE 1-DEHYDROGENASE"/>
    <property type="match status" value="1"/>
</dbReference>
<dbReference type="EC" id="1.-.-.-" evidence="5"/>
<name>A0A1S8RXR1_CLOBE</name>
<gene>
    <name evidence="5" type="ORF">CLBCK_41210</name>
</gene>
<dbReference type="GO" id="GO:0051536">
    <property type="term" value="F:iron-sulfur cluster binding"/>
    <property type="evidence" value="ECO:0007669"/>
    <property type="project" value="UniProtKB-KW"/>
</dbReference>
<dbReference type="Proteomes" id="UP000190973">
    <property type="component" value="Unassembled WGS sequence"/>
</dbReference>
<dbReference type="GO" id="GO:0046872">
    <property type="term" value="F:metal ion binding"/>
    <property type="evidence" value="ECO:0007669"/>
    <property type="project" value="UniProtKB-KW"/>
</dbReference>
<dbReference type="PRINTS" id="PR00069">
    <property type="entry name" value="ALDKETRDTASE"/>
</dbReference>
<dbReference type="RefSeq" id="WP_077840391.1">
    <property type="nucleotide sequence ID" value="NZ_JABTAE010000001.1"/>
</dbReference>
<dbReference type="GO" id="GO:0016491">
    <property type="term" value="F:oxidoreductase activity"/>
    <property type="evidence" value="ECO:0007669"/>
    <property type="project" value="UniProtKB-KW"/>
</dbReference>
<evidence type="ECO:0000313" key="5">
    <source>
        <dbReference type="EMBL" id="OOM57982.1"/>
    </source>
</evidence>
<protein>
    <submittedName>
        <fullName evidence="5">Putative oxidoreductase</fullName>
        <ecNumber evidence="5">1.-.-.-</ecNumber>
    </submittedName>
</protein>
<keyword evidence="2" id="KW-0408">Iron</keyword>
<dbReference type="PANTHER" id="PTHR43312:SF2">
    <property type="entry name" value="OXIDOREDUCTASE"/>
    <property type="match status" value="1"/>
</dbReference>
<dbReference type="PROSITE" id="PS51379">
    <property type="entry name" value="4FE4S_FER_2"/>
    <property type="match status" value="1"/>
</dbReference>
<evidence type="ECO:0000259" key="4">
    <source>
        <dbReference type="PROSITE" id="PS51379"/>
    </source>
</evidence>
<evidence type="ECO:0000256" key="2">
    <source>
        <dbReference type="ARBA" id="ARBA00023004"/>
    </source>
</evidence>
<reference evidence="5 6" key="1">
    <citation type="submission" date="2016-05" db="EMBL/GenBank/DDBJ databases">
        <title>Microbial solvent formation.</title>
        <authorList>
            <person name="Poehlein A."/>
            <person name="Montoya Solano J.D."/>
            <person name="Flitsch S."/>
            <person name="Krabben P."/>
            <person name="Duerre P."/>
            <person name="Daniel R."/>
        </authorList>
    </citation>
    <scope>NUCLEOTIDE SEQUENCE [LARGE SCALE GENOMIC DNA]</scope>
    <source>
        <strain evidence="5 6">DSM 53</strain>
    </source>
</reference>
<proteinExistence type="predicted"/>
<evidence type="ECO:0000313" key="6">
    <source>
        <dbReference type="Proteomes" id="UP000190973"/>
    </source>
</evidence>
<keyword evidence="1" id="KW-0479">Metal-binding</keyword>
<keyword evidence="5" id="KW-0560">Oxidoreductase</keyword>
<dbReference type="PROSITE" id="PS00198">
    <property type="entry name" value="4FE4S_FER_1"/>
    <property type="match status" value="1"/>
</dbReference>
<comment type="caution">
    <text evidence="5">The sequence shown here is derived from an EMBL/GenBank/DDBJ whole genome shotgun (WGS) entry which is preliminary data.</text>
</comment>
<dbReference type="InterPro" id="IPR053135">
    <property type="entry name" value="AKR2_Oxidoreductase"/>
</dbReference>
<dbReference type="CDD" id="cd19096">
    <property type="entry name" value="AKR_Fe-S_oxidoreductase"/>
    <property type="match status" value="1"/>
</dbReference>
<dbReference type="Gene3D" id="3.20.20.100">
    <property type="entry name" value="NADP-dependent oxidoreductase domain"/>
    <property type="match status" value="1"/>
</dbReference>
<dbReference type="InterPro" id="IPR020471">
    <property type="entry name" value="AKR"/>
</dbReference>
<feature type="domain" description="4Fe-4S ferredoxin-type" evidence="4">
    <location>
        <begin position="345"/>
        <end position="376"/>
    </location>
</feature>
<dbReference type="SUPFAM" id="SSF46548">
    <property type="entry name" value="alpha-helical ferredoxin"/>
    <property type="match status" value="1"/>
</dbReference>